<dbReference type="AlphaFoldDB" id="A0A2W5A0Z5"/>
<gene>
    <name evidence="2" type="ORF">DI626_02290</name>
</gene>
<comment type="caution">
    <text evidence="2">The sequence shown here is derived from an EMBL/GenBank/DDBJ whole genome shotgun (WGS) entry which is preliminary data.</text>
</comment>
<dbReference type="Pfam" id="PF00226">
    <property type="entry name" value="DnaJ"/>
    <property type="match status" value="1"/>
</dbReference>
<evidence type="ECO:0000313" key="2">
    <source>
        <dbReference type="EMBL" id="PZO88200.1"/>
    </source>
</evidence>
<dbReference type="SUPFAM" id="SSF46565">
    <property type="entry name" value="Chaperone J-domain"/>
    <property type="match status" value="1"/>
</dbReference>
<evidence type="ECO:0000259" key="1">
    <source>
        <dbReference type="PROSITE" id="PS50076"/>
    </source>
</evidence>
<protein>
    <submittedName>
        <fullName evidence="2">Molecular chaperone DnaJ</fullName>
    </submittedName>
</protein>
<dbReference type="PRINTS" id="PR00625">
    <property type="entry name" value="JDOMAIN"/>
</dbReference>
<dbReference type="InterPro" id="IPR036869">
    <property type="entry name" value="J_dom_sf"/>
</dbReference>
<dbReference type="InterPro" id="IPR001623">
    <property type="entry name" value="DnaJ_domain"/>
</dbReference>
<sequence length="174" mass="20059">MPGCSASGEHRAPKDRSLSDHYWFCFDHVRDYNAAWDFFSGMNESEVESHILNSLYGDRPTWRYDVDGASVEALRRAAWQTYNYTEKEPPKEEPKRSQAHGLNQNTPEVEAIMLMGLEPPVTLDAIKARYKELVKKHHPDLNPGDKNAEDLLKQINMAYTILKLSYAKFEKIAR</sequence>
<dbReference type="CDD" id="cd06257">
    <property type="entry name" value="DnaJ"/>
    <property type="match status" value="1"/>
</dbReference>
<evidence type="ECO:0000313" key="3">
    <source>
        <dbReference type="Proteomes" id="UP000249557"/>
    </source>
</evidence>
<dbReference type="Proteomes" id="UP000249557">
    <property type="component" value="Unassembled WGS sequence"/>
</dbReference>
<dbReference type="SMART" id="SM00271">
    <property type="entry name" value="DnaJ"/>
    <property type="match status" value="1"/>
</dbReference>
<proteinExistence type="predicted"/>
<reference evidence="2 3" key="1">
    <citation type="submission" date="2017-08" db="EMBL/GenBank/DDBJ databases">
        <title>Infants hospitalized years apart are colonized by the same room-sourced microbial strains.</title>
        <authorList>
            <person name="Brooks B."/>
            <person name="Olm M.R."/>
            <person name="Firek B.A."/>
            <person name="Baker R."/>
            <person name="Thomas B.C."/>
            <person name="Morowitz M.J."/>
            <person name="Banfield J.F."/>
        </authorList>
    </citation>
    <scope>NUCLEOTIDE SEQUENCE [LARGE SCALE GENOMIC DNA]</scope>
    <source>
        <strain evidence="2">S2_018_000_R2_104</strain>
    </source>
</reference>
<dbReference type="EMBL" id="QFNK01000025">
    <property type="protein sequence ID" value="PZO88200.1"/>
    <property type="molecule type" value="Genomic_DNA"/>
</dbReference>
<accession>A0A2W5A0Z5</accession>
<dbReference type="Gene3D" id="1.10.287.110">
    <property type="entry name" value="DnaJ domain"/>
    <property type="match status" value="1"/>
</dbReference>
<name>A0A2W5A0Z5_9BACT</name>
<feature type="domain" description="J" evidence="1">
    <location>
        <begin position="110"/>
        <end position="173"/>
    </location>
</feature>
<organism evidence="2 3">
    <name type="scientific">Micavibrio aeruginosavorus</name>
    <dbReference type="NCBI Taxonomy" id="349221"/>
    <lineage>
        <taxon>Bacteria</taxon>
        <taxon>Pseudomonadati</taxon>
        <taxon>Bdellovibrionota</taxon>
        <taxon>Bdellovibrionia</taxon>
        <taxon>Bdellovibrionales</taxon>
        <taxon>Pseudobdellovibrionaceae</taxon>
        <taxon>Micavibrio</taxon>
    </lineage>
</organism>
<dbReference type="PROSITE" id="PS50076">
    <property type="entry name" value="DNAJ_2"/>
    <property type="match status" value="1"/>
</dbReference>